<organism evidence="1 2">
    <name type="scientific">Caldithrix abyssi DSM 13497</name>
    <dbReference type="NCBI Taxonomy" id="880073"/>
    <lineage>
        <taxon>Bacteria</taxon>
        <taxon>Pseudomonadati</taxon>
        <taxon>Calditrichota</taxon>
        <taxon>Calditrichia</taxon>
        <taxon>Calditrichales</taxon>
        <taxon>Calditrichaceae</taxon>
        <taxon>Caldithrix</taxon>
    </lineage>
</organism>
<evidence type="ECO:0000313" key="2">
    <source>
        <dbReference type="Proteomes" id="UP000183868"/>
    </source>
</evidence>
<dbReference type="KEGG" id="caby:Cabys_4151"/>
<proteinExistence type="predicted"/>
<evidence type="ECO:0000313" key="1">
    <source>
        <dbReference type="EMBL" id="APF20896.1"/>
    </source>
</evidence>
<dbReference type="EMBL" id="CP018099">
    <property type="protein sequence ID" value="APF20896.1"/>
    <property type="molecule type" value="Genomic_DNA"/>
</dbReference>
<dbReference type="AlphaFoldDB" id="A0A1J1CG10"/>
<name>A0A1J1CG10_CALAY</name>
<gene>
    <name evidence="1" type="ORF">Cabys_4151</name>
</gene>
<accession>A0A1J1CG10</accession>
<dbReference type="Proteomes" id="UP000183868">
    <property type="component" value="Chromosome"/>
</dbReference>
<protein>
    <submittedName>
        <fullName evidence="1">Uncharacterized protein</fullName>
    </submittedName>
</protein>
<sequence>MPGYLLKSFAIGANALRTLRLIFNHKGHKGVVKGAKII</sequence>
<reference evidence="1 2" key="1">
    <citation type="submission" date="2016-11" db="EMBL/GenBank/DDBJ databases">
        <title>Genomic analysis of Caldithrix abyssi and proposal of a novel bacterial phylum Caldithrichaeota.</title>
        <authorList>
            <person name="Kublanov I."/>
            <person name="Sigalova O."/>
            <person name="Gavrilov S."/>
            <person name="Lebedinsky A."/>
            <person name="Ivanova N."/>
            <person name="Daum C."/>
            <person name="Reddy T."/>
            <person name="Klenk H.P."/>
            <person name="Goker M."/>
            <person name="Reva O."/>
            <person name="Miroshnichenko M."/>
            <person name="Kyprides N."/>
            <person name="Woyke T."/>
            <person name="Gelfand M."/>
        </authorList>
    </citation>
    <scope>NUCLEOTIDE SEQUENCE [LARGE SCALE GENOMIC DNA]</scope>
    <source>
        <strain evidence="1 2">LF13</strain>
    </source>
</reference>